<comment type="caution">
    <text evidence="3">The sequence shown here is derived from an EMBL/GenBank/DDBJ whole genome shotgun (WGS) entry which is preliminary data.</text>
</comment>
<dbReference type="GO" id="GO:0009244">
    <property type="term" value="P:lipopolysaccharide core region biosynthetic process"/>
    <property type="evidence" value="ECO:0007669"/>
    <property type="project" value="TreeGrafter"/>
</dbReference>
<evidence type="ECO:0000256" key="1">
    <source>
        <dbReference type="ARBA" id="ARBA00022676"/>
    </source>
</evidence>
<dbReference type="InterPro" id="IPR002201">
    <property type="entry name" value="Glyco_trans_9"/>
</dbReference>
<dbReference type="GO" id="GO:0008713">
    <property type="term" value="F:ADP-heptose-lipopolysaccharide heptosyltransferase activity"/>
    <property type="evidence" value="ECO:0007669"/>
    <property type="project" value="TreeGrafter"/>
</dbReference>
<dbReference type="SUPFAM" id="SSF53756">
    <property type="entry name" value="UDP-Glycosyltransferase/glycogen phosphorylase"/>
    <property type="match status" value="1"/>
</dbReference>
<evidence type="ECO:0000256" key="2">
    <source>
        <dbReference type="ARBA" id="ARBA00022679"/>
    </source>
</evidence>
<dbReference type="Gene3D" id="3.40.50.2000">
    <property type="entry name" value="Glycogen Phosphorylase B"/>
    <property type="match status" value="1"/>
</dbReference>
<protein>
    <submittedName>
        <fullName evidence="3">ADP-heptose:LPS heptosyltransferase</fullName>
    </submittedName>
</protein>
<dbReference type="CDD" id="cd03789">
    <property type="entry name" value="GT9_LPS_heptosyltransferase"/>
    <property type="match status" value="1"/>
</dbReference>
<name>K6FLP2_9BACT</name>
<evidence type="ECO:0000313" key="4">
    <source>
        <dbReference type="Proteomes" id="UP000006272"/>
    </source>
</evidence>
<gene>
    <name evidence="3" type="ORF">B193_1806</name>
</gene>
<reference evidence="3 4" key="1">
    <citation type="submission" date="2012-07" db="EMBL/GenBank/DDBJ databases">
        <title>Draft genome sequence of Desulfovibrio magneticus str. Maddingley MBC34 obtained from a metagenomic sequence of a methanogenic enrichment isolated from coal-seam formation water in Victoria, Australia.</title>
        <authorList>
            <person name="Greenfield P."/>
            <person name="Hendry P."/>
            <person name="Li D."/>
            <person name="Rosewarne C.P."/>
            <person name="Tran-Dinh N."/>
            <person name="Elbourne L.D.H."/>
            <person name="Paulsen I.T."/>
            <person name="Midgley D.J."/>
        </authorList>
    </citation>
    <scope>NUCLEOTIDE SEQUENCE [LARGE SCALE GENOMIC DNA]</scope>
    <source>
        <strain evidence="4">Maddingley MBC34</strain>
    </source>
</reference>
<dbReference type="PANTHER" id="PTHR30160">
    <property type="entry name" value="TETRAACYLDISACCHARIDE 4'-KINASE-RELATED"/>
    <property type="match status" value="1"/>
</dbReference>
<dbReference type="InterPro" id="IPR051199">
    <property type="entry name" value="LPS_LOS_Heptosyltrfase"/>
</dbReference>
<dbReference type="PANTHER" id="PTHR30160:SF7">
    <property type="entry name" value="ADP-HEPTOSE--LPS HEPTOSYLTRANSFERASE 2"/>
    <property type="match status" value="1"/>
</dbReference>
<dbReference type="GO" id="GO:0005829">
    <property type="term" value="C:cytosol"/>
    <property type="evidence" value="ECO:0007669"/>
    <property type="project" value="TreeGrafter"/>
</dbReference>
<keyword evidence="1" id="KW-0328">Glycosyltransferase</keyword>
<dbReference type="AlphaFoldDB" id="K6FLP2"/>
<dbReference type="Pfam" id="PF01075">
    <property type="entry name" value="Glyco_transf_9"/>
    <property type="match status" value="1"/>
</dbReference>
<dbReference type="PATRIC" id="fig|1206767.3.peg.1762"/>
<dbReference type="EMBL" id="ALAO01000137">
    <property type="protein sequence ID" value="EKO39477.1"/>
    <property type="molecule type" value="Genomic_DNA"/>
</dbReference>
<sequence length="474" mass="50026">MADPAPIVVIQPQRMGDLILTYPLLLWLARSHAGRPVTVVADPAFARPLAPISPQAKFMSLPQAAAALPGREHELVINLGIVPEAARLAGAIPAARRLGPAVGPDGAVRIGGDWQLYRSSVVHLNRHSRYHWAELSALDIVPPALLAGTAWPAPRQGGPGRRKVGLFLGASQPEKRPGPAFFAALARELVRRGLVPVLLGGPDEAGLGDEAARLAGIPLSNLCGQLGLKELAFLGQEMALLVTPDTGPMHLAAWTGWRTLNLSVGPVSPHETGPYQPGHYVLRPRLSCRGCWECFRESVVCRDRLDPVRVGYVAARLARGEDERLAGASIPAFELLRTAVDPYGLRVLEPVSVAPGPVPSAGRELLGDFWRAVFGHVFGVFPETAPRLAAAALAQGQPALHAALGKKLGRLGAALARDTRRGAVPDAAFAAGFAPGVAPLAGYIERLLQNGDGSRPARLAALALYERAASLFAG</sequence>
<organism evidence="3 4">
    <name type="scientific">Solidesulfovibrio magneticus str. Maddingley MBC34</name>
    <dbReference type="NCBI Taxonomy" id="1206767"/>
    <lineage>
        <taxon>Bacteria</taxon>
        <taxon>Pseudomonadati</taxon>
        <taxon>Thermodesulfobacteriota</taxon>
        <taxon>Desulfovibrionia</taxon>
        <taxon>Desulfovibrionales</taxon>
        <taxon>Desulfovibrionaceae</taxon>
        <taxon>Solidesulfovibrio</taxon>
    </lineage>
</organism>
<keyword evidence="2 3" id="KW-0808">Transferase</keyword>
<dbReference type="Proteomes" id="UP000006272">
    <property type="component" value="Unassembled WGS sequence"/>
</dbReference>
<accession>K6FLP2</accession>
<evidence type="ECO:0000313" key="3">
    <source>
        <dbReference type="EMBL" id="EKO39477.1"/>
    </source>
</evidence>
<proteinExistence type="predicted"/>